<dbReference type="InterPro" id="IPR049449">
    <property type="entry name" value="TesB_ACOT8-like_N"/>
</dbReference>
<evidence type="ECO:0000259" key="1">
    <source>
        <dbReference type="Pfam" id="PF13622"/>
    </source>
</evidence>
<dbReference type="RefSeq" id="WP_396953497.1">
    <property type="nucleotide sequence ID" value="NZ_JBIRXV010000001.1"/>
</dbReference>
<keyword evidence="3" id="KW-1185">Reference proteome</keyword>
<organism evidence="2 3">
    <name type="scientific">Nocardia beijingensis</name>
    <dbReference type="NCBI Taxonomy" id="95162"/>
    <lineage>
        <taxon>Bacteria</taxon>
        <taxon>Bacillati</taxon>
        <taxon>Actinomycetota</taxon>
        <taxon>Actinomycetes</taxon>
        <taxon>Mycobacteriales</taxon>
        <taxon>Nocardiaceae</taxon>
        <taxon>Nocardia</taxon>
    </lineage>
</organism>
<sequence length="300" mass="32456">MRFWCSTIPSAPITLPTWRNSFPERNSMRRSAFFDTDSDDRILFPLPTAGSGWNGGQMRGMAVSAVLARGVERRLADLGPDRLRPARWTLDLFRPVTMRPCSVETEIVRAGKRLRLVDARLIQDGQPVAAARALFLAAGSDSAGDCWSAGKALPPPPASWRRSEDRARVYYSDDAGWDADPAQHHNRSRNRLWHGPIDIVTGEEPSPFQFACGVADVSNLVANLGTHGLEYINADVTVAFSRLPIGGEMGISATDRQEHDGISVGTAVLYDRLGAFGSSTVTAITAPAPADLQVASTASP</sequence>
<evidence type="ECO:0000313" key="2">
    <source>
        <dbReference type="EMBL" id="MFI2319483.1"/>
    </source>
</evidence>
<feature type="domain" description="Acyl-CoA thioesterase-like N-terminal HotDog" evidence="1">
    <location>
        <begin position="50"/>
        <end position="135"/>
    </location>
</feature>
<comment type="caution">
    <text evidence="2">The sequence shown here is derived from an EMBL/GenBank/DDBJ whole genome shotgun (WGS) entry which is preliminary data.</text>
</comment>
<proteinExistence type="predicted"/>
<gene>
    <name evidence="2" type="ORF">ACH47G_03275</name>
</gene>
<dbReference type="EMBL" id="JBIRXV010000001">
    <property type="protein sequence ID" value="MFI2319483.1"/>
    <property type="molecule type" value="Genomic_DNA"/>
</dbReference>
<dbReference type="Proteomes" id="UP001611450">
    <property type="component" value="Unassembled WGS sequence"/>
</dbReference>
<dbReference type="InterPro" id="IPR029069">
    <property type="entry name" value="HotDog_dom_sf"/>
</dbReference>
<evidence type="ECO:0000313" key="3">
    <source>
        <dbReference type="Proteomes" id="UP001611450"/>
    </source>
</evidence>
<dbReference type="Gene3D" id="2.40.160.210">
    <property type="entry name" value="Acyl-CoA thioesterase, double hotdog domain"/>
    <property type="match status" value="1"/>
</dbReference>
<dbReference type="InterPro" id="IPR042171">
    <property type="entry name" value="Acyl-CoA_hotdog"/>
</dbReference>
<reference evidence="2 3" key="1">
    <citation type="submission" date="2024-10" db="EMBL/GenBank/DDBJ databases">
        <title>The Natural Products Discovery Center: Release of the First 8490 Sequenced Strains for Exploring Actinobacteria Biosynthetic Diversity.</title>
        <authorList>
            <person name="Kalkreuter E."/>
            <person name="Kautsar S.A."/>
            <person name="Yang D."/>
            <person name="Bader C.D."/>
            <person name="Teijaro C.N."/>
            <person name="Fluegel L."/>
            <person name="Davis C.M."/>
            <person name="Simpson J.R."/>
            <person name="Lauterbach L."/>
            <person name="Steele A.D."/>
            <person name="Gui C."/>
            <person name="Meng S."/>
            <person name="Li G."/>
            <person name="Viehrig K."/>
            <person name="Ye F."/>
            <person name="Su P."/>
            <person name="Kiefer A.F."/>
            <person name="Nichols A."/>
            <person name="Cepeda A.J."/>
            <person name="Yan W."/>
            <person name="Fan B."/>
            <person name="Jiang Y."/>
            <person name="Adhikari A."/>
            <person name="Zheng C.-J."/>
            <person name="Schuster L."/>
            <person name="Cowan T.M."/>
            <person name="Smanski M.J."/>
            <person name="Chevrette M.G."/>
            <person name="De Carvalho L.P.S."/>
            <person name="Shen B."/>
        </authorList>
    </citation>
    <scope>NUCLEOTIDE SEQUENCE [LARGE SCALE GENOMIC DNA]</scope>
    <source>
        <strain evidence="2 3">NPDC019626</strain>
    </source>
</reference>
<dbReference type="SUPFAM" id="SSF54637">
    <property type="entry name" value="Thioesterase/thiol ester dehydrase-isomerase"/>
    <property type="match status" value="1"/>
</dbReference>
<accession>A0ABW7W929</accession>
<name>A0ABW7W929_9NOCA</name>
<dbReference type="Pfam" id="PF13622">
    <property type="entry name" value="4HBT_3"/>
    <property type="match status" value="1"/>
</dbReference>
<protein>
    <submittedName>
        <fullName evidence="2">Acyl-CoA thioesterase domain-containing protein</fullName>
    </submittedName>
</protein>